<dbReference type="GO" id="GO:0005880">
    <property type="term" value="C:nuclear microtubule"/>
    <property type="evidence" value="ECO:0007669"/>
    <property type="project" value="TreeGrafter"/>
</dbReference>
<dbReference type="Proteomes" id="UP000825935">
    <property type="component" value="Chromosome 38"/>
</dbReference>
<feature type="region of interest" description="Disordered" evidence="2">
    <location>
        <begin position="335"/>
        <end position="362"/>
    </location>
</feature>
<evidence type="ECO:0000256" key="2">
    <source>
        <dbReference type="SAM" id="MobiDB-lite"/>
    </source>
</evidence>
<feature type="compositionally biased region" description="Basic residues" evidence="2">
    <location>
        <begin position="218"/>
        <end position="229"/>
    </location>
</feature>
<dbReference type="OrthoDB" id="1924320at2759"/>
<dbReference type="GO" id="GO:0008017">
    <property type="term" value="F:microtubule binding"/>
    <property type="evidence" value="ECO:0007669"/>
    <property type="project" value="TreeGrafter"/>
</dbReference>
<feature type="compositionally biased region" description="Polar residues" evidence="2">
    <location>
        <begin position="231"/>
        <end position="248"/>
    </location>
</feature>
<proteinExistence type="inferred from homology"/>
<reference evidence="3" key="1">
    <citation type="submission" date="2021-08" db="EMBL/GenBank/DDBJ databases">
        <title>WGS assembly of Ceratopteris richardii.</title>
        <authorList>
            <person name="Marchant D.B."/>
            <person name="Chen G."/>
            <person name="Jenkins J."/>
            <person name="Shu S."/>
            <person name="Leebens-Mack J."/>
            <person name="Grimwood J."/>
            <person name="Schmutz J."/>
            <person name="Soltis P."/>
            <person name="Soltis D."/>
            <person name="Chen Z.-H."/>
        </authorList>
    </citation>
    <scope>NUCLEOTIDE SEQUENCE</scope>
    <source>
        <strain evidence="3">Whitten #5841</strain>
        <tissue evidence="3">Leaf</tissue>
    </source>
</reference>
<gene>
    <name evidence="3" type="ORF">KP509_38G042500</name>
</gene>
<name>A0A8T2Q3Y8_CERRI</name>
<keyword evidence="4" id="KW-1185">Reference proteome</keyword>
<dbReference type="GO" id="GO:0051225">
    <property type="term" value="P:spindle assembly"/>
    <property type="evidence" value="ECO:0007669"/>
    <property type="project" value="TreeGrafter"/>
</dbReference>
<protein>
    <recommendedName>
        <fullName evidence="5">QWRF motif-containing protein 2</fullName>
    </recommendedName>
</protein>
<sequence>MVASDIAFEPVLPRALNKQSDGADVAEILQTMNLNGDTEIGRGVVDNISTSASIIARKRSKMLDVATRLYKAATVSSANSAALTALRYQSPNRGRSPSPSSARRSFDAGALKKTPVPEKTRPVSAERRRSYYGMSVSENKSTKSDTVISLSRNSLVIARKLSARSLSSSTQSDTSISSSSIDLGTEPKGYISVDYRESGSIRKAWNSSTKSSEVKVNPARKKSPSRRSLRTVDQTLNSKTTTNGQATTVDIGKWRGTENGKSKLSRSMDFGLSKQGPLSKMSSSLARSPLSVDKSAANSRILSQSANESPTLKLVRRKLGKSADRQASRYENAFENSIHRAEGQGTVEENCSDTESSSSGSLSVASIVNLRPRATAVPAHFWQDSTTSMKQLRVLGPSRSLTPIRATRSGTSTPQYPSSPSCQSRPTQVLSPLRSSASPMRTRAGNPMLMPQLSLNGRRSNTPFLPNISFELYKNRQTTGQQDEAHDLRLLNNRWLQWRFINAQTEVAMEMQAVTAECSLHSCLLRTNDLRISVASKLIEINKIKQAKKLESLIAANAERLEQWETMRSAHLTALCGLINALQAAIMRVPLIGGPKIDIQATKAILFSAIDIMNGLDEVIRKFLQKAEMVDAFLSELANTILMEKTCLFESRDLLAAAAALEMEERSLRAYIIQQEKEKMVGK</sequence>
<feature type="compositionally biased region" description="Low complexity" evidence="2">
    <location>
        <begin position="90"/>
        <end position="103"/>
    </location>
</feature>
<feature type="region of interest" description="Disordered" evidence="2">
    <location>
        <begin position="163"/>
        <end position="183"/>
    </location>
</feature>
<comment type="caution">
    <text evidence="3">The sequence shown here is derived from an EMBL/GenBank/DDBJ whole genome shotgun (WGS) entry which is preliminary data.</text>
</comment>
<dbReference type="EMBL" id="CM035443">
    <property type="protein sequence ID" value="KAH7278464.1"/>
    <property type="molecule type" value="Genomic_DNA"/>
</dbReference>
<feature type="compositionally biased region" description="Basic and acidic residues" evidence="2">
    <location>
        <begin position="252"/>
        <end position="261"/>
    </location>
</feature>
<feature type="region of interest" description="Disordered" evidence="2">
    <location>
        <begin position="87"/>
        <end position="147"/>
    </location>
</feature>
<dbReference type="PANTHER" id="PTHR31807:SF37">
    <property type="entry name" value="HAUS AUGMIN-LIKE COMPLEX SUBUNIT 8"/>
    <property type="match status" value="1"/>
</dbReference>
<feature type="region of interest" description="Disordered" evidence="2">
    <location>
        <begin position="397"/>
        <end position="447"/>
    </location>
</feature>
<feature type="region of interest" description="Disordered" evidence="2">
    <location>
        <begin position="203"/>
        <end position="291"/>
    </location>
</feature>
<dbReference type="OMA" id="QIEDAHY"/>
<organism evidence="3 4">
    <name type="scientific">Ceratopteris richardii</name>
    <name type="common">Triangle waterfern</name>
    <dbReference type="NCBI Taxonomy" id="49495"/>
    <lineage>
        <taxon>Eukaryota</taxon>
        <taxon>Viridiplantae</taxon>
        <taxon>Streptophyta</taxon>
        <taxon>Embryophyta</taxon>
        <taxon>Tracheophyta</taxon>
        <taxon>Polypodiopsida</taxon>
        <taxon>Polypodiidae</taxon>
        <taxon>Polypodiales</taxon>
        <taxon>Pteridineae</taxon>
        <taxon>Pteridaceae</taxon>
        <taxon>Parkerioideae</taxon>
        <taxon>Ceratopteris</taxon>
    </lineage>
</organism>
<feature type="compositionally biased region" description="Low complexity" evidence="2">
    <location>
        <begin position="353"/>
        <end position="362"/>
    </location>
</feature>
<dbReference type="GO" id="GO:0005737">
    <property type="term" value="C:cytoplasm"/>
    <property type="evidence" value="ECO:0007669"/>
    <property type="project" value="TreeGrafter"/>
</dbReference>
<dbReference type="Pfam" id="PF04484">
    <property type="entry name" value="QWRF"/>
    <property type="match status" value="1"/>
</dbReference>
<dbReference type="PANTHER" id="PTHR31807">
    <property type="entry name" value="AUGMIN FAMILY MEMBER"/>
    <property type="match status" value="1"/>
</dbReference>
<evidence type="ECO:0000313" key="3">
    <source>
        <dbReference type="EMBL" id="KAH7278464.1"/>
    </source>
</evidence>
<evidence type="ECO:0000256" key="1">
    <source>
        <dbReference type="ARBA" id="ARBA00010016"/>
    </source>
</evidence>
<dbReference type="InterPro" id="IPR007573">
    <property type="entry name" value="QWRF"/>
</dbReference>
<accession>A0A8T2Q3Y8</accession>
<feature type="compositionally biased region" description="Polar residues" evidence="2">
    <location>
        <begin position="408"/>
        <end position="439"/>
    </location>
</feature>
<feature type="compositionally biased region" description="Low complexity" evidence="2">
    <location>
        <begin position="165"/>
        <end position="183"/>
    </location>
</feature>
<evidence type="ECO:0008006" key="5">
    <source>
        <dbReference type="Google" id="ProtNLM"/>
    </source>
</evidence>
<feature type="compositionally biased region" description="Polar residues" evidence="2">
    <location>
        <begin position="136"/>
        <end position="147"/>
    </location>
</feature>
<comment type="similarity">
    <text evidence="1">Belongs to the QWRF family.</text>
</comment>
<evidence type="ECO:0000313" key="4">
    <source>
        <dbReference type="Proteomes" id="UP000825935"/>
    </source>
</evidence>
<feature type="compositionally biased region" description="Basic and acidic residues" evidence="2">
    <location>
        <begin position="115"/>
        <end position="129"/>
    </location>
</feature>
<dbReference type="AlphaFoldDB" id="A0A8T2Q3Y8"/>